<evidence type="ECO:0000259" key="4">
    <source>
        <dbReference type="Pfam" id="PF12705"/>
    </source>
</evidence>
<comment type="caution">
    <text evidence="5">The sequence shown here is derived from an EMBL/GenBank/DDBJ whole genome shotgun (WGS) entry which is preliminary data.</text>
</comment>
<evidence type="ECO:0000313" key="5">
    <source>
        <dbReference type="EMBL" id="RFS81432.1"/>
    </source>
</evidence>
<keyword evidence="2" id="KW-0378">Hydrolase</keyword>
<keyword evidence="2" id="KW-0547">Nucleotide-binding</keyword>
<dbReference type="Proteomes" id="UP000262882">
    <property type="component" value="Unassembled WGS sequence"/>
</dbReference>
<evidence type="ECO:0000313" key="6">
    <source>
        <dbReference type="Proteomes" id="UP000262882"/>
    </source>
</evidence>
<proteinExistence type="predicted"/>
<evidence type="ECO:0000256" key="3">
    <source>
        <dbReference type="ARBA" id="ARBA00023204"/>
    </source>
</evidence>
<keyword evidence="6" id="KW-1185">Reference proteome</keyword>
<dbReference type="InterPro" id="IPR011604">
    <property type="entry name" value="PDDEXK-like_dom_sf"/>
</dbReference>
<accession>A0A372G8G3</accession>
<keyword evidence="3" id="KW-0234">DNA repair</keyword>
<keyword evidence="2" id="KW-0067">ATP-binding</keyword>
<feature type="domain" description="PD-(D/E)XK endonuclease-like" evidence="4">
    <location>
        <begin position="291"/>
        <end position="531"/>
    </location>
</feature>
<gene>
    <name evidence="5" type="ORF">D0T12_31240</name>
</gene>
<dbReference type="AlphaFoldDB" id="A0A372G8G3"/>
<organism evidence="5 6">
    <name type="scientific">Actinomadura spongiicola</name>
    <dbReference type="NCBI Taxonomy" id="2303421"/>
    <lineage>
        <taxon>Bacteria</taxon>
        <taxon>Bacillati</taxon>
        <taxon>Actinomycetota</taxon>
        <taxon>Actinomycetes</taxon>
        <taxon>Streptosporangiales</taxon>
        <taxon>Thermomonosporaceae</taxon>
        <taxon>Actinomadura</taxon>
    </lineage>
</organism>
<protein>
    <submittedName>
        <fullName evidence="5">PD-(D/E)XK nuclease family protein</fullName>
    </submittedName>
</protein>
<evidence type="ECO:0000256" key="1">
    <source>
        <dbReference type="ARBA" id="ARBA00022763"/>
    </source>
</evidence>
<keyword evidence="1" id="KW-0227">DNA damage</keyword>
<dbReference type="OrthoDB" id="3588062at2"/>
<dbReference type="GO" id="GO:0006281">
    <property type="term" value="P:DNA repair"/>
    <property type="evidence" value="ECO:0007669"/>
    <property type="project" value="UniProtKB-KW"/>
</dbReference>
<keyword evidence="2" id="KW-0347">Helicase</keyword>
<reference evidence="5 6" key="1">
    <citation type="submission" date="2018-08" db="EMBL/GenBank/DDBJ databases">
        <title>Actinomadura spongicola sp. nov., isolated from marine sponge Leucetta chagosensis.</title>
        <authorList>
            <person name="Li L."/>
            <person name="Lin H.W."/>
        </authorList>
    </citation>
    <scope>NUCLEOTIDE SEQUENCE [LARGE SCALE GENOMIC DNA]</scope>
    <source>
        <strain evidence="5 6">LHW52907</strain>
    </source>
</reference>
<name>A0A372G8G3_9ACTN</name>
<sequence length="539" mass="60353">MLGGAVDGRWRKPPWLVGDEHLLRVGPGTGGDEENSCPSFAAAKARPALRTAVRSRLPRSRLETFTLGPIMDALDEIEFDETPLEFALAGLRGCSPAIHAGHLRYADHAVRLYWEHCKGESLKPVQPYWVVQRNEENFWELYAWWRRYESLDGSVREYRRLRHGTVKGSPPGEIGIAAYVAAHGRPAAWPKPWSECFPILGAAPQRVRRIRIVEVGLADGQVSVEFEGSVEDAEDYYRTYGHPHVARVVSSGGLSTGPSCFECKQRTACTALPRVPGILGLPSRAASLRKVSVSDLRYYRDCPAQAHLRSLHLPKEGEYSDSAKLGQAVHHWIESLHRRDGHPACAAADMPSPGRNWTKERWRVPDELADTGLRMLHHHVDACPFQAGDLVERAETEAKRAFHDTAAQVVVVAKPDLLYREDGSWVWRELKTTQKERWFHDDLLDEFPQLALGVVALARGALGGDPSGSRVEVEVLRPTGSDLHTIDPSEPDRLEKALAVLRRYATPWREDETFEARPGQECQWCPVSRWCASYSAADL</sequence>
<dbReference type="GO" id="GO:0004386">
    <property type="term" value="F:helicase activity"/>
    <property type="evidence" value="ECO:0007669"/>
    <property type="project" value="UniProtKB-KW"/>
</dbReference>
<dbReference type="InterPro" id="IPR038726">
    <property type="entry name" value="PDDEXK_AddAB-type"/>
</dbReference>
<dbReference type="EMBL" id="QVNQ01000013">
    <property type="protein sequence ID" value="RFS81432.1"/>
    <property type="molecule type" value="Genomic_DNA"/>
</dbReference>
<dbReference type="Pfam" id="PF12705">
    <property type="entry name" value="PDDEXK_1"/>
    <property type="match status" value="1"/>
</dbReference>
<dbReference type="Gene3D" id="3.90.320.10">
    <property type="match status" value="1"/>
</dbReference>
<evidence type="ECO:0000256" key="2">
    <source>
        <dbReference type="ARBA" id="ARBA00022806"/>
    </source>
</evidence>